<gene>
    <name evidence="2" type="ORF">Mth01_28050</name>
</gene>
<dbReference type="Proteomes" id="UP000610966">
    <property type="component" value="Unassembled WGS sequence"/>
</dbReference>
<name>A0A8J3R7J7_9ACTN</name>
<reference evidence="2" key="1">
    <citation type="submission" date="2021-01" db="EMBL/GenBank/DDBJ databases">
        <title>Whole genome shotgun sequence of Sphaerimonospora thailandensis NBRC 107569.</title>
        <authorList>
            <person name="Komaki H."/>
            <person name="Tamura T."/>
        </authorList>
    </citation>
    <scope>NUCLEOTIDE SEQUENCE</scope>
    <source>
        <strain evidence="2">NBRC 107569</strain>
    </source>
</reference>
<accession>A0A8J3R7J7</accession>
<feature type="region of interest" description="Disordered" evidence="1">
    <location>
        <begin position="1"/>
        <end position="53"/>
    </location>
</feature>
<sequence>MRIDPPLPPPHMKLTRGPLVAMSPRRARRRDPFQRPDGRGAVRPITSVPGVDRIESASDGDWVVRDVPGAAPARTYRCPGCEQELRPGLPHIVSWPAWPGGEEERRHWHTACWRNRTNRGPGRRRY</sequence>
<evidence type="ECO:0008006" key="4">
    <source>
        <dbReference type="Google" id="ProtNLM"/>
    </source>
</evidence>
<protein>
    <recommendedName>
        <fullName evidence="4">ATP/GTP-binding protein</fullName>
    </recommendedName>
</protein>
<dbReference type="AlphaFoldDB" id="A0A8J3R7J7"/>
<organism evidence="2 3">
    <name type="scientific">Sphaerimonospora thailandensis</name>
    <dbReference type="NCBI Taxonomy" id="795644"/>
    <lineage>
        <taxon>Bacteria</taxon>
        <taxon>Bacillati</taxon>
        <taxon>Actinomycetota</taxon>
        <taxon>Actinomycetes</taxon>
        <taxon>Streptosporangiales</taxon>
        <taxon>Streptosporangiaceae</taxon>
        <taxon>Sphaerimonospora</taxon>
    </lineage>
</organism>
<proteinExistence type="predicted"/>
<evidence type="ECO:0000313" key="2">
    <source>
        <dbReference type="EMBL" id="GIH70552.1"/>
    </source>
</evidence>
<dbReference type="EMBL" id="BOOG01000023">
    <property type="protein sequence ID" value="GIH70552.1"/>
    <property type="molecule type" value="Genomic_DNA"/>
</dbReference>
<comment type="caution">
    <text evidence="2">The sequence shown here is derived from an EMBL/GenBank/DDBJ whole genome shotgun (WGS) entry which is preliminary data.</text>
</comment>
<evidence type="ECO:0000256" key="1">
    <source>
        <dbReference type="SAM" id="MobiDB-lite"/>
    </source>
</evidence>
<feature type="compositionally biased region" description="Pro residues" evidence="1">
    <location>
        <begin position="1"/>
        <end position="11"/>
    </location>
</feature>
<feature type="compositionally biased region" description="Basic and acidic residues" evidence="1">
    <location>
        <begin position="30"/>
        <end position="40"/>
    </location>
</feature>
<keyword evidence="3" id="KW-1185">Reference proteome</keyword>
<evidence type="ECO:0000313" key="3">
    <source>
        <dbReference type="Proteomes" id="UP000610966"/>
    </source>
</evidence>